<dbReference type="EMBL" id="MN740399">
    <property type="protein sequence ID" value="QHU04422.1"/>
    <property type="molecule type" value="Genomic_DNA"/>
</dbReference>
<dbReference type="AlphaFoldDB" id="A0A6C0JFM2"/>
<protein>
    <submittedName>
        <fullName evidence="1">Uncharacterized protein</fullName>
    </submittedName>
</protein>
<evidence type="ECO:0000313" key="1">
    <source>
        <dbReference type="EMBL" id="QHU04422.1"/>
    </source>
</evidence>
<organism evidence="1">
    <name type="scientific">viral metagenome</name>
    <dbReference type="NCBI Taxonomy" id="1070528"/>
    <lineage>
        <taxon>unclassified sequences</taxon>
        <taxon>metagenomes</taxon>
        <taxon>organismal metagenomes</taxon>
    </lineage>
</organism>
<reference evidence="1" key="1">
    <citation type="journal article" date="2020" name="Nature">
        <title>Giant virus diversity and host interactions through global metagenomics.</title>
        <authorList>
            <person name="Schulz F."/>
            <person name="Roux S."/>
            <person name="Paez-Espino D."/>
            <person name="Jungbluth S."/>
            <person name="Walsh D.A."/>
            <person name="Denef V.J."/>
            <person name="McMahon K.D."/>
            <person name="Konstantinidis K.T."/>
            <person name="Eloe-Fadrosh E.A."/>
            <person name="Kyrpides N.C."/>
            <person name="Woyke T."/>
        </authorList>
    </citation>
    <scope>NUCLEOTIDE SEQUENCE</scope>
    <source>
        <strain evidence="1">GVMAG-M-3300027708-39</strain>
    </source>
</reference>
<proteinExistence type="predicted"/>
<accession>A0A6C0JFM2</accession>
<name>A0A6C0JFM2_9ZZZZ</name>
<sequence length="84" mass="9738">MIITEPNICFITAIYGNYDLTCKKFVSQTLSTDFICFTDNPNIVNNGWTIDTTPYHYEIKNEIDDDNYTNSLSNNKHTFTPFLI</sequence>